<name>A0A6A0A0P9_HAELA</name>
<accession>A0A6A0A0P9</accession>
<keyword evidence="1" id="KW-0175">Coiled coil</keyword>
<evidence type="ECO:0000256" key="1">
    <source>
        <dbReference type="SAM" id="Coils"/>
    </source>
</evidence>
<dbReference type="AlphaFoldDB" id="A0A6A0A0P9"/>
<reference evidence="2 3" key="1">
    <citation type="submission" date="2020-02" db="EMBL/GenBank/DDBJ databases">
        <title>Draft genome sequence of Haematococcus lacustris strain NIES-144.</title>
        <authorList>
            <person name="Morimoto D."/>
            <person name="Nakagawa S."/>
            <person name="Yoshida T."/>
            <person name="Sawayama S."/>
        </authorList>
    </citation>
    <scope>NUCLEOTIDE SEQUENCE [LARGE SCALE GENOMIC DNA]</scope>
    <source>
        <strain evidence="2 3">NIES-144</strain>
    </source>
</reference>
<gene>
    <name evidence="2" type="ORF">HaLaN_25830</name>
</gene>
<dbReference type="EMBL" id="BLLF01003497">
    <property type="protein sequence ID" value="GFH27500.1"/>
    <property type="molecule type" value="Genomic_DNA"/>
</dbReference>
<keyword evidence="3" id="KW-1185">Reference proteome</keyword>
<sequence length="126" mass="13908">MLKSHRPHARAGEASVLEQQLADSLHAMEQLQQVTNLLLQGGLQDCIVRVRRWHGRLAEQQQEAQVTNLLLQGALQDCIVRVRRWHGRLAEQQQEAQDLKAGLAAAQGEVRALQAALAALAAQQAL</sequence>
<protein>
    <submittedName>
        <fullName evidence="2">Uncharacterized protein</fullName>
    </submittedName>
</protein>
<organism evidence="2 3">
    <name type="scientific">Haematococcus lacustris</name>
    <name type="common">Green alga</name>
    <name type="synonym">Haematococcus pluvialis</name>
    <dbReference type="NCBI Taxonomy" id="44745"/>
    <lineage>
        <taxon>Eukaryota</taxon>
        <taxon>Viridiplantae</taxon>
        <taxon>Chlorophyta</taxon>
        <taxon>core chlorophytes</taxon>
        <taxon>Chlorophyceae</taxon>
        <taxon>CS clade</taxon>
        <taxon>Chlamydomonadales</taxon>
        <taxon>Haematococcaceae</taxon>
        <taxon>Haematococcus</taxon>
    </lineage>
</organism>
<evidence type="ECO:0000313" key="2">
    <source>
        <dbReference type="EMBL" id="GFH27500.1"/>
    </source>
</evidence>
<proteinExistence type="predicted"/>
<comment type="caution">
    <text evidence="2">The sequence shown here is derived from an EMBL/GenBank/DDBJ whole genome shotgun (WGS) entry which is preliminary data.</text>
</comment>
<evidence type="ECO:0000313" key="3">
    <source>
        <dbReference type="Proteomes" id="UP000485058"/>
    </source>
</evidence>
<dbReference type="Proteomes" id="UP000485058">
    <property type="component" value="Unassembled WGS sequence"/>
</dbReference>
<feature type="coiled-coil region" evidence="1">
    <location>
        <begin position="89"/>
        <end position="123"/>
    </location>
</feature>